<name>A0AAE0NGI1_9PEZI</name>
<evidence type="ECO:0000313" key="3">
    <source>
        <dbReference type="Proteomes" id="UP001285441"/>
    </source>
</evidence>
<dbReference type="AlphaFoldDB" id="A0AAE0NGI1"/>
<sequence length="205" mass="21900">MPSPGGQTQRQRATTCKAASCTAPAVAQSTPPAFSPSSRDTAYPRRECALEGKGTYGYATIESSTGPRSNNFESARVNALMWKSDPGLLTYCSFHHGGRPTIEVSWTAHIKVPGYGTRDGIDVANLLAQLERLRQHTGPNIFPGGPRKQPLEMASFDPNSCSCIHYAGATERWAMANRDVCPPKGSPSSTTNSDCVKHSGQGGQT</sequence>
<proteinExistence type="predicted"/>
<keyword evidence="3" id="KW-1185">Reference proteome</keyword>
<evidence type="ECO:0000256" key="1">
    <source>
        <dbReference type="SAM" id="MobiDB-lite"/>
    </source>
</evidence>
<comment type="caution">
    <text evidence="2">The sequence shown here is derived from an EMBL/GenBank/DDBJ whole genome shotgun (WGS) entry which is preliminary data.</text>
</comment>
<dbReference type="EMBL" id="JAULSW010000005">
    <property type="protein sequence ID" value="KAK3381123.1"/>
    <property type="molecule type" value="Genomic_DNA"/>
</dbReference>
<feature type="compositionally biased region" description="Polar residues" evidence="1">
    <location>
        <begin position="1"/>
        <end position="14"/>
    </location>
</feature>
<feature type="region of interest" description="Disordered" evidence="1">
    <location>
        <begin position="1"/>
        <end position="43"/>
    </location>
</feature>
<organism evidence="2 3">
    <name type="scientific">Podospora didyma</name>
    <dbReference type="NCBI Taxonomy" id="330526"/>
    <lineage>
        <taxon>Eukaryota</taxon>
        <taxon>Fungi</taxon>
        <taxon>Dikarya</taxon>
        <taxon>Ascomycota</taxon>
        <taxon>Pezizomycotina</taxon>
        <taxon>Sordariomycetes</taxon>
        <taxon>Sordariomycetidae</taxon>
        <taxon>Sordariales</taxon>
        <taxon>Podosporaceae</taxon>
        <taxon>Podospora</taxon>
    </lineage>
</organism>
<evidence type="ECO:0000313" key="2">
    <source>
        <dbReference type="EMBL" id="KAK3381123.1"/>
    </source>
</evidence>
<gene>
    <name evidence="2" type="ORF">B0H63DRAFT_560872</name>
</gene>
<reference evidence="2" key="1">
    <citation type="journal article" date="2023" name="Mol. Phylogenet. Evol.">
        <title>Genome-scale phylogeny and comparative genomics of the fungal order Sordariales.</title>
        <authorList>
            <person name="Hensen N."/>
            <person name="Bonometti L."/>
            <person name="Westerberg I."/>
            <person name="Brannstrom I.O."/>
            <person name="Guillou S."/>
            <person name="Cros-Aarteil S."/>
            <person name="Calhoun S."/>
            <person name="Haridas S."/>
            <person name="Kuo A."/>
            <person name="Mondo S."/>
            <person name="Pangilinan J."/>
            <person name="Riley R."/>
            <person name="LaButti K."/>
            <person name="Andreopoulos B."/>
            <person name="Lipzen A."/>
            <person name="Chen C."/>
            <person name="Yan M."/>
            <person name="Daum C."/>
            <person name="Ng V."/>
            <person name="Clum A."/>
            <person name="Steindorff A."/>
            <person name="Ohm R.A."/>
            <person name="Martin F."/>
            <person name="Silar P."/>
            <person name="Natvig D.O."/>
            <person name="Lalanne C."/>
            <person name="Gautier V."/>
            <person name="Ament-Velasquez S.L."/>
            <person name="Kruys A."/>
            <person name="Hutchinson M.I."/>
            <person name="Powell A.J."/>
            <person name="Barry K."/>
            <person name="Miller A.N."/>
            <person name="Grigoriev I.V."/>
            <person name="Debuchy R."/>
            <person name="Gladieux P."/>
            <person name="Hiltunen Thoren M."/>
            <person name="Johannesson H."/>
        </authorList>
    </citation>
    <scope>NUCLEOTIDE SEQUENCE</scope>
    <source>
        <strain evidence="2">CBS 232.78</strain>
    </source>
</reference>
<feature type="region of interest" description="Disordered" evidence="1">
    <location>
        <begin position="180"/>
        <end position="205"/>
    </location>
</feature>
<reference evidence="2" key="2">
    <citation type="submission" date="2023-06" db="EMBL/GenBank/DDBJ databases">
        <authorList>
            <consortium name="Lawrence Berkeley National Laboratory"/>
            <person name="Haridas S."/>
            <person name="Hensen N."/>
            <person name="Bonometti L."/>
            <person name="Westerberg I."/>
            <person name="Brannstrom I.O."/>
            <person name="Guillou S."/>
            <person name="Cros-Aarteil S."/>
            <person name="Calhoun S."/>
            <person name="Kuo A."/>
            <person name="Mondo S."/>
            <person name="Pangilinan J."/>
            <person name="Riley R."/>
            <person name="LaButti K."/>
            <person name="Andreopoulos B."/>
            <person name="Lipzen A."/>
            <person name="Chen C."/>
            <person name="Yanf M."/>
            <person name="Daum C."/>
            <person name="Ng V."/>
            <person name="Clum A."/>
            <person name="Steindorff A."/>
            <person name="Ohm R."/>
            <person name="Martin F."/>
            <person name="Silar P."/>
            <person name="Natvig D."/>
            <person name="Lalanne C."/>
            <person name="Gautier V."/>
            <person name="Ament-velasquez S.L."/>
            <person name="Kruys A."/>
            <person name="Hutchinson M.I."/>
            <person name="Powell A.J."/>
            <person name="Barry K."/>
            <person name="Miller A.N."/>
            <person name="Grigoriev I.V."/>
            <person name="Debuchy R."/>
            <person name="Gladieux P."/>
            <person name="Thoren M.H."/>
            <person name="Johannesson H."/>
        </authorList>
    </citation>
    <scope>NUCLEOTIDE SEQUENCE</scope>
    <source>
        <strain evidence="2">CBS 232.78</strain>
    </source>
</reference>
<feature type="compositionally biased region" description="Polar residues" evidence="1">
    <location>
        <begin position="27"/>
        <end position="40"/>
    </location>
</feature>
<dbReference type="Proteomes" id="UP001285441">
    <property type="component" value="Unassembled WGS sequence"/>
</dbReference>
<accession>A0AAE0NGI1</accession>
<protein>
    <submittedName>
        <fullName evidence="2">Uncharacterized protein</fullName>
    </submittedName>
</protein>